<feature type="domain" description="Glucose/Sorbosone dehydrogenase" evidence="3">
    <location>
        <begin position="72"/>
        <end position="398"/>
    </location>
</feature>
<comment type="caution">
    <text evidence="4">The sequence shown here is derived from an EMBL/GenBank/DDBJ whole genome shotgun (WGS) entry which is preliminary data.</text>
</comment>
<sequence length="403" mass="42045">MRATRATHTHLIHASLFALAACSSGTSSGQGSVATPTPTPATGQTPAPDATGTPVSFPASDAPFTLQSYAAFDNPFAVAFLPDGRALVTEKPGKVKLLGPGGQPVDVAGVPAVEYGGQGGLLDIAPAPTFARDHGIYLSYSEPGDGGSALALAHATLDESGGTPRLADLKVLFHQQPPGDGGQFGSIIAFAPDGQSLYLSSGERQRKTPAQDPNSAMGKILHMTLDGRPASDNPYASDGGERAYIWSSGHRNPYGLTFDSSGNLWEIEMGPKGGDELNLILKGKNYGWPVVSNGDNYDGSPIPDHDTHPEFEAPKLWWNPSISPAGLVIYSGSDFPQWKGSAILGAMSGQALVRASLNGTSAAKADQWDMGMRIRDVAQAPDGSLWLLQDGDDGKLMKLVPKG</sequence>
<evidence type="ECO:0000256" key="1">
    <source>
        <dbReference type="SAM" id="MobiDB-lite"/>
    </source>
</evidence>
<evidence type="ECO:0000313" key="4">
    <source>
        <dbReference type="EMBL" id="MBW4330157.1"/>
    </source>
</evidence>
<dbReference type="Proteomes" id="UP001197214">
    <property type="component" value="Unassembled WGS sequence"/>
</dbReference>
<organism evidence="4 5">
    <name type="scientific">Stakelama flava</name>
    <dbReference type="NCBI Taxonomy" id="2860338"/>
    <lineage>
        <taxon>Bacteria</taxon>
        <taxon>Pseudomonadati</taxon>
        <taxon>Pseudomonadota</taxon>
        <taxon>Alphaproteobacteria</taxon>
        <taxon>Sphingomonadales</taxon>
        <taxon>Sphingomonadaceae</taxon>
        <taxon>Stakelama</taxon>
    </lineage>
</organism>
<gene>
    <name evidence="4" type="ORF">KY084_04615</name>
</gene>
<dbReference type="Pfam" id="PF07995">
    <property type="entry name" value="GSDH"/>
    <property type="match status" value="1"/>
</dbReference>
<dbReference type="RefSeq" id="WP_219237264.1">
    <property type="nucleotide sequence ID" value="NZ_JAHWZX010000003.1"/>
</dbReference>
<evidence type="ECO:0000256" key="2">
    <source>
        <dbReference type="SAM" id="SignalP"/>
    </source>
</evidence>
<feature type="chain" id="PRO_5045128953" evidence="2">
    <location>
        <begin position="21"/>
        <end position="403"/>
    </location>
</feature>
<accession>A0ABS6XIW6</accession>
<dbReference type="EMBL" id="JAHWZX010000003">
    <property type="protein sequence ID" value="MBW4330157.1"/>
    <property type="molecule type" value="Genomic_DNA"/>
</dbReference>
<keyword evidence="2" id="KW-0732">Signal</keyword>
<feature type="signal peptide" evidence="2">
    <location>
        <begin position="1"/>
        <end position="20"/>
    </location>
</feature>
<dbReference type="PANTHER" id="PTHR19328">
    <property type="entry name" value="HEDGEHOG-INTERACTING PROTEIN"/>
    <property type="match status" value="1"/>
</dbReference>
<evidence type="ECO:0000259" key="3">
    <source>
        <dbReference type="Pfam" id="PF07995"/>
    </source>
</evidence>
<protein>
    <submittedName>
        <fullName evidence="4">PQQ-dependent sugar dehydrogenase</fullName>
    </submittedName>
</protein>
<feature type="compositionally biased region" description="Low complexity" evidence="1">
    <location>
        <begin position="34"/>
        <end position="54"/>
    </location>
</feature>
<evidence type="ECO:0000313" key="5">
    <source>
        <dbReference type="Proteomes" id="UP001197214"/>
    </source>
</evidence>
<reference evidence="4 5" key="1">
    <citation type="submission" date="2021-07" db="EMBL/GenBank/DDBJ databases">
        <title>Stakelama flava sp. nov., a novel endophytic bacterium isolated from branch of Kandelia candel.</title>
        <authorList>
            <person name="Tuo L."/>
        </authorList>
    </citation>
    <scope>NUCLEOTIDE SEQUENCE [LARGE SCALE GENOMIC DNA]</scope>
    <source>
        <strain evidence="4 5">CBK3Z-3</strain>
    </source>
</reference>
<dbReference type="PANTHER" id="PTHR19328:SF75">
    <property type="entry name" value="ALDOSE SUGAR DEHYDROGENASE YLII"/>
    <property type="match status" value="1"/>
</dbReference>
<feature type="region of interest" description="Disordered" evidence="1">
    <location>
        <begin position="27"/>
        <end position="58"/>
    </location>
</feature>
<dbReference type="PROSITE" id="PS51257">
    <property type="entry name" value="PROKAR_LIPOPROTEIN"/>
    <property type="match status" value="1"/>
</dbReference>
<name>A0ABS6XIW6_9SPHN</name>
<proteinExistence type="predicted"/>
<dbReference type="InterPro" id="IPR012938">
    <property type="entry name" value="Glc/Sorbosone_DH"/>
</dbReference>
<keyword evidence="5" id="KW-1185">Reference proteome</keyword>